<proteinExistence type="predicted"/>
<dbReference type="Proteomes" id="UP000190951">
    <property type="component" value="Plasmid p330"/>
</dbReference>
<evidence type="ECO:0000313" key="1">
    <source>
        <dbReference type="EMBL" id="URZ13812.1"/>
    </source>
</evidence>
<dbReference type="EMBL" id="CP096984">
    <property type="protein sequence ID" value="URZ13812.1"/>
    <property type="molecule type" value="Genomic_DNA"/>
</dbReference>
<dbReference type="CDD" id="cd07739">
    <property type="entry name" value="metallo-hydrolase-like_MBL-fold"/>
    <property type="match status" value="1"/>
</dbReference>
<dbReference type="KEGG" id="crw:CROST_045900"/>
<evidence type="ECO:0000313" key="2">
    <source>
        <dbReference type="Proteomes" id="UP000190951"/>
    </source>
</evidence>
<keyword evidence="1" id="KW-0614">Plasmid</keyword>
<geneLocation type="plasmid" evidence="1 2">
    <name>p330</name>
</geneLocation>
<accession>A0A1S8LCW2</accession>
<dbReference type="RefSeq" id="WP_077836002.1">
    <property type="nucleotide sequence ID" value="NZ_CP096984.1"/>
</dbReference>
<name>A0A1S8LCW2_9CLOT</name>
<dbReference type="InterPro" id="IPR050855">
    <property type="entry name" value="NDM-1-like"/>
</dbReference>
<dbReference type="Pfam" id="PF00753">
    <property type="entry name" value="Lactamase_B"/>
    <property type="match status" value="1"/>
</dbReference>
<dbReference type="InterPro" id="IPR001279">
    <property type="entry name" value="Metallo-B-lactamas"/>
</dbReference>
<dbReference type="SMART" id="SM00849">
    <property type="entry name" value="Lactamase_B"/>
    <property type="match status" value="1"/>
</dbReference>
<sequence>MNEELKTKVFISSDKHGGFGVSSTIIYGPTEALLFDAQFTCSNAHRLVAEILETGRELKQIFISHLHPDHYFGLGVLKEAFPNARVIAYKETADEANSAFSHKIEYWNTELLGTNGCKTAVNIERIEESYLSVDGIKIEILGIMRGDSENLTCLWIPSTRTLVAGDLVFSDAYLWIADARTPEERQEWLDNLDKLEALNPKVIIPGHAPNNKPINPNCIDFSRKYIKDFTKELKDAKDSKDLIKKIEKIYPNLAVPICLEMSAKILKDGLQWEGDFPLSLRYKKTII</sequence>
<dbReference type="PANTHER" id="PTHR42951">
    <property type="entry name" value="METALLO-BETA-LACTAMASE DOMAIN-CONTAINING"/>
    <property type="match status" value="1"/>
</dbReference>
<organism evidence="1 2">
    <name type="scientific">Clostridium felsineum</name>
    <dbReference type="NCBI Taxonomy" id="36839"/>
    <lineage>
        <taxon>Bacteria</taxon>
        <taxon>Bacillati</taxon>
        <taxon>Bacillota</taxon>
        <taxon>Clostridia</taxon>
        <taxon>Eubacteriales</taxon>
        <taxon>Clostridiaceae</taxon>
        <taxon>Clostridium</taxon>
    </lineage>
</organism>
<reference evidence="1 2" key="1">
    <citation type="submission" date="2022-04" db="EMBL/GenBank/DDBJ databases">
        <title>Genome sequence of C. roseum typestrain.</title>
        <authorList>
            <person name="Poehlein A."/>
            <person name="Schoch T."/>
            <person name="Duerre P."/>
            <person name="Daniel R."/>
        </authorList>
    </citation>
    <scope>NUCLEOTIDE SEQUENCE [LARGE SCALE GENOMIC DNA]</scope>
    <source>
        <strain evidence="1 2">DSM 7320</strain>
        <plasmid evidence="1 2">p330</plasmid>
    </source>
</reference>
<dbReference type="Gene3D" id="3.60.15.10">
    <property type="entry name" value="Ribonuclease Z/Hydroxyacylglutathione hydrolase-like"/>
    <property type="match status" value="1"/>
</dbReference>
<keyword evidence="2" id="KW-1185">Reference proteome</keyword>
<gene>
    <name evidence="1" type="ORF">CROST_045900</name>
</gene>
<dbReference type="SUPFAM" id="SSF56281">
    <property type="entry name" value="Metallo-hydrolase/oxidoreductase"/>
    <property type="match status" value="1"/>
</dbReference>
<protein>
    <submittedName>
        <fullName evidence="1">Uncharacterized protein</fullName>
    </submittedName>
</protein>
<dbReference type="STRING" id="84029.CROST_11980"/>
<dbReference type="InterPro" id="IPR036866">
    <property type="entry name" value="RibonucZ/Hydroxyglut_hydro"/>
</dbReference>
<dbReference type="PANTHER" id="PTHR42951:SF14">
    <property type="entry name" value="METALLO-BETA-LACTAMASE SUPERFAMILY PROTEIN"/>
    <property type="match status" value="1"/>
</dbReference>
<dbReference type="AlphaFoldDB" id="A0A1S8LCW2"/>